<dbReference type="NCBIfam" id="TIGR01733">
    <property type="entry name" value="AA-adenyl-dom"/>
    <property type="match status" value="2"/>
</dbReference>
<dbReference type="GO" id="GO:0044550">
    <property type="term" value="P:secondary metabolite biosynthetic process"/>
    <property type="evidence" value="ECO:0007669"/>
    <property type="project" value="UniProtKB-ARBA"/>
</dbReference>
<dbReference type="EMBL" id="CP016796">
    <property type="protein sequence ID" value="API86833.1"/>
    <property type="molecule type" value="Genomic_DNA"/>
</dbReference>
<sequence>MKASQSLISKLYQPIVYDSNKTDCDYSKEKTIHQLFEEQVIKTPDNIALIFQDQTLTYSELNKKANQLAHYIRTTYKDINNTELKSDTLIALLLDRSIEMIVTILAVLKSGAAYVPISPEFPQQRVDYILKDTKTQILISQSHFKDKLNQLGSSSNLDIIFADKDYLDYPIHNLAISTNSRELAYVIYTSGTTGKPKGVMIEHQGIVNRIEWMQSIYPLTQKDRVLQKTPYNFDVSVWELLWANWYGAAIIIAKPEGHRDCDYLYQEIINKKVTVIHFVPSMLDVFLEYISFNKKQLQELKVVFCSGEALKLNTVNKFHKLTKDLNTKLYNLYGPTEASIDVSFSICQPNKKVTIGKPIQNTRLYILDENLKPVSIGVEGELYIGGAGLARGYLNLPKLTDKTFISNPFATEKDKQLGYTRLYKTGDLCKWLDNGEIEYIGRNDFQVKIRGFRIELGEIESVISEINNIQQVCVIAKQKIINNQKQTILIAYYISDNSSVDNQFIRNRIKAKLPSYMLPNTFVKLDRFPLTINGKLDRKALPEPQFSSQEYVAPVTQIQQRLCHLWQNLLKVEKVGITDNFFELGGNSILAMEAIIKINKLGYNYSFIDLLQAQNIANLLKTNTNHIKNNLDTLHHFERIILKHQLSSGNNLIYNESFVIKYKNKLNFSTFREAINKLLDKYEILHSSYILNNINGSFTRRLNYETLIVCKFIQLESEESNLQSFLAQIDQTPFDIQNDKLIRFYLIELNDKRQYVFITFHHIMLDATSFINILLPDLYNFLFNKKTDLSSSPISNFYAAINTITQHYNYNNYDKINFWQAKINRNEPLNLAVCKDSKESVQGKQLTKIFDKKIKFKISKIAKSLNFSEFNLLYGLFTFLIYKLSAQNQFMVMTNIDERIYVLDCKQVPGCLINNILLDVSITEDITLKQHIQNTKQTLIDNIKNAVAYETLIKLNRDKVKQLSDIQFNLETEETDDYPYQQTQIYSHSGYVKKGIYFELDFKKDQILSRIEFNSSYYQQSLIQSLLSGYSNLLDILETIIDKPISTIEILNSKQYQQIVYDWNKTDCDYSKEKTIHQLFEEQVIKTPDNIALVFQDKTLTYNELNKKANQLAHYIKATYQAINYTELMGDTLICLLLDRSIEMIVAILAVLKSGAAYVPISPEFPKQRIVSIIQDTKAQILISQFHLQYKYDELDANLNILYADKVLDNHPITNLNTKVSAKNLAYVIYTSGTTGKPKGIMVEHCALVSFISLFKLKIISSNLTHFHLLSLTNYVFDIFGLEYALPLTCGDSIVLSSLEKVSDKELKQVNLIQQSPHTLLALCEKFDCQLKDKVALVGGEKATAKTIDKLLTCFKHVYNMYGPAETTIWSSIHLFRNSSEYAFIGKPLYNEKLYILDKDLKPVLPGITGELYIGGNGLARGYLNLAELTQTKFISNPFTTEKDKKLGYTRLYKTGDLCKWLDNGEIEYIGRSDFQVKIRGFRIELGEVENSLVSIKGIKQACVIAKKNLNDQCYLVGYYVVEPTYQLTTKQIKETLTSSLAPYMVPTFFVELPQLPLTINGKLDRKRLPEPKIIHEQYISPKSSSQKALCKIWQKLLQVNNISLDDDFFNLGGNSLLAIKAAEEMSKVLNKTVNVADIFRLRTINHLISKLTVNFNLIKLLTPVVQDNRETIYFIHPAFAGCEVYQKLADKLAENYNCIGVDNYNLYKKLKISSLSHLAKLYIEELHLRSKSQNQNIILSGWSLGGLIAFEMAYWLEQYGLRNVQLILFDPHIPAGKPAKYHAHFNPDKGGRKVEEYIQELVKGLDDQYAQRVIKSKDIDITLGQTNPSGKLKHAKVFLFKALKQPGYFIKDNNLKKYVKYFDLCRINTDHINLIPQILKEWYKYQYSFLTKRFDWLTIKQDKSIYFIYKLKKTITYHKKLLLSISSGIILASMYTLDILDFIIEPLVVILTA</sequence>
<dbReference type="GO" id="GO:0043041">
    <property type="term" value="P:amino acid activation for nonribosomal peptide biosynthetic process"/>
    <property type="evidence" value="ECO:0007669"/>
    <property type="project" value="TreeGrafter"/>
</dbReference>
<evidence type="ECO:0000313" key="6">
    <source>
        <dbReference type="Proteomes" id="UP000184222"/>
    </source>
</evidence>
<dbReference type="FunFam" id="2.30.38.10:FF:000001">
    <property type="entry name" value="Non-ribosomal peptide synthetase PvdI"/>
    <property type="match status" value="1"/>
</dbReference>
<dbReference type="Proteomes" id="UP000184222">
    <property type="component" value="Chromosome"/>
</dbReference>
<dbReference type="SUPFAM" id="SSF52777">
    <property type="entry name" value="CoA-dependent acyltransferases"/>
    <property type="match status" value="2"/>
</dbReference>
<dbReference type="FunFam" id="3.40.50.12780:FF:000012">
    <property type="entry name" value="Non-ribosomal peptide synthetase"/>
    <property type="match status" value="1"/>
</dbReference>
<dbReference type="FunFam" id="3.30.300.30:FF:000010">
    <property type="entry name" value="Enterobactin synthetase component F"/>
    <property type="match status" value="2"/>
</dbReference>
<gene>
    <name evidence="5" type="ORF">F7310_05460</name>
</gene>
<dbReference type="OrthoDB" id="5618670at2"/>
<keyword evidence="6" id="KW-1185">Reference proteome</keyword>
<protein>
    <recommendedName>
        <fullName evidence="4">Carrier domain-containing protein</fullName>
    </recommendedName>
</protein>
<dbReference type="InterPro" id="IPR036736">
    <property type="entry name" value="ACP-like_sf"/>
</dbReference>
<evidence type="ECO:0000256" key="3">
    <source>
        <dbReference type="ARBA" id="ARBA00022553"/>
    </source>
</evidence>
<dbReference type="Gene3D" id="1.10.1200.10">
    <property type="entry name" value="ACP-like"/>
    <property type="match status" value="1"/>
</dbReference>
<proteinExistence type="predicted"/>
<dbReference type="STRING" id="573570.F7310_05460"/>
<dbReference type="PANTHER" id="PTHR45527">
    <property type="entry name" value="NONRIBOSOMAL PEPTIDE SYNTHETASE"/>
    <property type="match status" value="1"/>
</dbReference>
<dbReference type="InterPro" id="IPR010071">
    <property type="entry name" value="AA_adenyl_dom"/>
</dbReference>
<dbReference type="SUPFAM" id="SSF53474">
    <property type="entry name" value="alpha/beta-Hydrolases"/>
    <property type="match status" value="1"/>
</dbReference>
<dbReference type="InterPro" id="IPR025110">
    <property type="entry name" value="AMP-bd_C"/>
</dbReference>
<dbReference type="GO" id="GO:0031177">
    <property type="term" value="F:phosphopantetheine binding"/>
    <property type="evidence" value="ECO:0007669"/>
    <property type="project" value="TreeGrafter"/>
</dbReference>
<dbReference type="Pfam" id="PF13193">
    <property type="entry name" value="AMP-binding_C"/>
    <property type="match status" value="2"/>
</dbReference>
<comment type="cofactor">
    <cofactor evidence="1">
        <name>pantetheine 4'-phosphate</name>
        <dbReference type="ChEBI" id="CHEBI:47942"/>
    </cofactor>
</comment>
<dbReference type="Pfam" id="PF00668">
    <property type="entry name" value="Condensation"/>
    <property type="match status" value="1"/>
</dbReference>
<dbReference type="CDD" id="cd05930">
    <property type="entry name" value="A_NRPS"/>
    <property type="match status" value="1"/>
</dbReference>
<evidence type="ECO:0000313" key="5">
    <source>
        <dbReference type="EMBL" id="API86833.1"/>
    </source>
</evidence>
<keyword evidence="2" id="KW-0596">Phosphopantetheine</keyword>
<feature type="domain" description="Carrier" evidence="4">
    <location>
        <begin position="553"/>
        <end position="627"/>
    </location>
</feature>
<dbReference type="Pfam" id="PF00975">
    <property type="entry name" value="Thioesterase"/>
    <property type="match status" value="1"/>
</dbReference>
<evidence type="ECO:0000256" key="1">
    <source>
        <dbReference type="ARBA" id="ARBA00001957"/>
    </source>
</evidence>
<dbReference type="InterPro" id="IPR009081">
    <property type="entry name" value="PP-bd_ACP"/>
</dbReference>
<dbReference type="FunFam" id="3.40.50.980:FF:000001">
    <property type="entry name" value="Non-ribosomal peptide synthetase"/>
    <property type="match status" value="2"/>
</dbReference>
<dbReference type="SUPFAM" id="SSF56801">
    <property type="entry name" value="Acetyl-CoA synthetase-like"/>
    <property type="match status" value="2"/>
</dbReference>
<dbReference type="Gene3D" id="3.30.559.30">
    <property type="entry name" value="Nonribosomal peptide synthetase, condensation domain"/>
    <property type="match status" value="1"/>
</dbReference>
<evidence type="ECO:0000259" key="4">
    <source>
        <dbReference type="PROSITE" id="PS50075"/>
    </source>
</evidence>
<dbReference type="GO" id="GO:0005737">
    <property type="term" value="C:cytoplasm"/>
    <property type="evidence" value="ECO:0007669"/>
    <property type="project" value="TreeGrafter"/>
</dbReference>
<accession>A0A1L4BSL3</accession>
<dbReference type="PROSITE" id="PS00455">
    <property type="entry name" value="AMP_BINDING"/>
    <property type="match status" value="2"/>
</dbReference>
<dbReference type="InterPro" id="IPR000873">
    <property type="entry name" value="AMP-dep_synth/lig_dom"/>
</dbReference>
<dbReference type="Pfam" id="PF00501">
    <property type="entry name" value="AMP-binding"/>
    <property type="match status" value="2"/>
</dbReference>
<dbReference type="InterPro" id="IPR023213">
    <property type="entry name" value="CAT-like_dom_sf"/>
</dbReference>
<dbReference type="Gene3D" id="2.30.38.10">
    <property type="entry name" value="Luciferase, Domain 3"/>
    <property type="match status" value="2"/>
</dbReference>
<dbReference type="Gene3D" id="3.30.559.10">
    <property type="entry name" value="Chloramphenicol acetyltransferase-like domain"/>
    <property type="match status" value="1"/>
</dbReference>
<dbReference type="InterPro" id="IPR020845">
    <property type="entry name" value="AMP-binding_CS"/>
</dbReference>
<dbReference type="Gene3D" id="3.40.50.1820">
    <property type="entry name" value="alpha/beta hydrolase"/>
    <property type="match status" value="1"/>
</dbReference>
<dbReference type="SUPFAM" id="SSF47336">
    <property type="entry name" value="ACP-like"/>
    <property type="match status" value="2"/>
</dbReference>
<dbReference type="InterPro" id="IPR045851">
    <property type="entry name" value="AMP-bd_C_sf"/>
</dbReference>
<dbReference type="InterPro" id="IPR029058">
    <property type="entry name" value="AB_hydrolase_fold"/>
</dbReference>
<dbReference type="FunFam" id="3.40.50.980:FF:000002">
    <property type="entry name" value="Enterobactin synthetase component F"/>
    <property type="match status" value="1"/>
</dbReference>
<evidence type="ECO:0000256" key="2">
    <source>
        <dbReference type="ARBA" id="ARBA00022450"/>
    </source>
</evidence>
<organism evidence="5 6">
    <name type="scientific">Francisella uliginis</name>
    <dbReference type="NCBI Taxonomy" id="573570"/>
    <lineage>
        <taxon>Bacteria</taxon>
        <taxon>Pseudomonadati</taxon>
        <taxon>Pseudomonadota</taxon>
        <taxon>Gammaproteobacteria</taxon>
        <taxon>Thiotrichales</taxon>
        <taxon>Francisellaceae</taxon>
        <taxon>Francisella</taxon>
    </lineage>
</organism>
<dbReference type="Gene3D" id="3.40.50.980">
    <property type="match status" value="4"/>
</dbReference>
<dbReference type="InterPro" id="IPR001031">
    <property type="entry name" value="Thioesterase"/>
</dbReference>
<feature type="domain" description="Carrier" evidence="4">
    <location>
        <begin position="1581"/>
        <end position="1656"/>
    </location>
</feature>
<dbReference type="InterPro" id="IPR001242">
    <property type="entry name" value="Condensation_dom"/>
</dbReference>
<name>A0A1L4BSL3_9GAMM</name>
<dbReference type="Gene3D" id="3.30.300.30">
    <property type="match status" value="2"/>
</dbReference>
<dbReference type="RefSeq" id="WP_072712359.1">
    <property type="nucleotide sequence ID" value="NZ_CP016796.1"/>
</dbReference>
<dbReference type="Pfam" id="PF00550">
    <property type="entry name" value="PP-binding"/>
    <property type="match status" value="2"/>
</dbReference>
<dbReference type="PANTHER" id="PTHR45527:SF1">
    <property type="entry name" value="FATTY ACID SYNTHASE"/>
    <property type="match status" value="1"/>
</dbReference>
<dbReference type="PROSITE" id="PS50075">
    <property type="entry name" value="CARRIER"/>
    <property type="match status" value="2"/>
</dbReference>
<dbReference type="KEGG" id="frx:F7310_05460"/>
<reference evidence="5 6" key="1">
    <citation type="journal article" date="2016" name="Appl. Environ. Microbiol.">
        <title>Whole genome relationships among Francisella bacteria of diverse origin define new species and provide specific regions for detection.</title>
        <authorList>
            <person name="Challacombe J.F."/>
            <person name="Petersen J.M."/>
            <person name="Gallegos-Graves V."/>
            <person name="Hodge D."/>
            <person name="Pillai S."/>
            <person name="Kuske C.R."/>
        </authorList>
    </citation>
    <scope>NUCLEOTIDE SEQUENCE [LARGE SCALE GENOMIC DNA]</scope>
    <source>
        <strain evidence="6">TX07-7310</strain>
    </source>
</reference>
<dbReference type="NCBIfam" id="NF003417">
    <property type="entry name" value="PRK04813.1"/>
    <property type="match status" value="2"/>
</dbReference>
<dbReference type="GO" id="GO:0003824">
    <property type="term" value="F:catalytic activity"/>
    <property type="evidence" value="ECO:0007669"/>
    <property type="project" value="InterPro"/>
</dbReference>
<keyword evidence="3" id="KW-0597">Phosphoprotein</keyword>